<organism evidence="4 5">
    <name type="scientific">Mycena metata</name>
    <dbReference type="NCBI Taxonomy" id="1033252"/>
    <lineage>
        <taxon>Eukaryota</taxon>
        <taxon>Fungi</taxon>
        <taxon>Dikarya</taxon>
        <taxon>Basidiomycota</taxon>
        <taxon>Agaricomycotina</taxon>
        <taxon>Agaricomycetes</taxon>
        <taxon>Agaricomycetidae</taxon>
        <taxon>Agaricales</taxon>
        <taxon>Marasmiineae</taxon>
        <taxon>Mycenaceae</taxon>
        <taxon>Mycena</taxon>
    </lineage>
</organism>
<evidence type="ECO:0000313" key="4">
    <source>
        <dbReference type="EMBL" id="KAJ7778187.1"/>
    </source>
</evidence>
<feature type="compositionally biased region" description="Polar residues" evidence="1">
    <location>
        <begin position="486"/>
        <end position="496"/>
    </location>
</feature>
<evidence type="ECO:0000256" key="2">
    <source>
        <dbReference type="SAM" id="Phobius"/>
    </source>
</evidence>
<evidence type="ECO:0000256" key="3">
    <source>
        <dbReference type="SAM" id="SignalP"/>
    </source>
</evidence>
<gene>
    <name evidence="4" type="ORF">B0H16DRAFT_1502526</name>
</gene>
<feature type="signal peptide" evidence="3">
    <location>
        <begin position="1"/>
        <end position="30"/>
    </location>
</feature>
<evidence type="ECO:0000313" key="5">
    <source>
        <dbReference type="Proteomes" id="UP001215598"/>
    </source>
</evidence>
<keyword evidence="2" id="KW-0812">Transmembrane</keyword>
<dbReference type="AlphaFoldDB" id="A0AAD7K6J1"/>
<feature type="chain" id="PRO_5042150021" evidence="3">
    <location>
        <begin position="31"/>
        <end position="528"/>
    </location>
</feature>
<reference evidence="4" key="1">
    <citation type="submission" date="2023-03" db="EMBL/GenBank/DDBJ databases">
        <title>Massive genome expansion in bonnet fungi (Mycena s.s.) driven by repeated elements and novel gene families across ecological guilds.</title>
        <authorList>
            <consortium name="Lawrence Berkeley National Laboratory"/>
            <person name="Harder C.B."/>
            <person name="Miyauchi S."/>
            <person name="Viragh M."/>
            <person name="Kuo A."/>
            <person name="Thoen E."/>
            <person name="Andreopoulos B."/>
            <person name="Lu D."/>
            <person name="Skrede I."/>
            <person name="Drula E."/>
            <person name="Henrissat B."/>
            <person name="Morin E."/>
            <person name="Kohler A."/>
            <person name="Barry K."/>
            <person name="LaButti K."/>
            <person name="Morin E."/>
            <person name="Salamov A."/>
            <person name="Lipzen A."/>
            <person name="Mereny Z."/>
            <person name="Hegedus B."/>
            <person name="Baldrian P."/>
            <person name="Stursova M."/>
            <person name="Weitz H."/>
            <person name="Taylor A."/>
            <person name="Grigoriev I.V."/>
            <person name="Nagy L.G."/>
            <person name="Martin F."/>
            <person name="Kauserud H."/>
        </authorList>
    </citation>
    <scope>NUCLEOTIDE SEQUENCE</scope>
    <source>
        <strain evidence="4">CBHHK182m</strain>
    </source>
</reference>
<dbReference type="Proteomes" id="UP001215598">
    <property type="component" value="Unassembled WGS sequence"/>
</dbReference>
<feature type="region of interest" description="Disordered" evidence="1">
    <location>
        <begin position="458"/>
        <end position="528"/>
    </location>
</feature>
<feature type="compositionally biased region" description="Polar residues" evidence="1">
    <location>
        <begin position="395"/>
        <end position="411"/>
    </location>
</feature>
<feature type="region of interest" description="Disordered" evidence="1">
    <location>
        <begin position="395"/>
        <end position="415"/>
    </location>
</feature>
<accession>A0AAD7K6J1</accession>
<keyword evidence="3" id="KW-0732">Signal</keyword>
<keyword evidence="2" id="KW-0472">Membrane</keyword>
<comment type="caution">
    <text evidence="4">The sequence shown here is derived from an EMBL/GenBank/DDBJ whole genome shotgun (WGS) entry which is preliminary data.</text>
</comment>
<name>A0AAD7K6J1_9AGAR</name>
<protein>
    <submittedName>
        <fullName evidence="4">Uncharacterized protein</fullName>
    </submittedName>
</protein>
<evidence type="ECO:0000256" key="1">
    <source>
        <dbReference type="SAM" id="MobiDB-lite"/>
    </source>
</evidence>
<keyword evidence="5" id="KW-1185">Reference proteome</keyword>
<dbReference type="EMBL" id="JARKIB010000007">
    <property type="protein sequence ID" value="KAJ7778187.1"/>
    <property type="molecule type" value="Genomic_DNA"/>
</dbReference>
<dbReference type="Gene3D" id="2.60.120.260">
    <property type="entry name" value="Galactose-binding domain-like"/>
    <property type="match status" value="2"/>
</dbReference>
<feature type="transmembrane region" description="Helical" evidence="2">
    <location>
        <begin position="425"/>
        <end position="449"/>
    </location>
</feature>
<proteinExistence type="predicted"/>
<keyword evidence="2" id="KW-1133">Transmembrane helix</keyword>
<sequence length="528" mass="54912">MRVSDRLCPHSSFAIVLICFHIALSLSAQAASIHTFSANDNDYIAGKRDPLSDSGLSSASWIWTAGPTQGNVAFLNTFSSPPGKSAMSATIWMTAVNEFTLWVNGQPIGSSGPNTYDVQLFSVALNASINTFSILAVNQGNPGAPPPGLVAAIQIEYSGGSNEFLLSNGSWAVSPVIPSDFPVPGPADTANFVFATVLGPFGSAPWGNISSIPAYISPSGILLGSTWIWSDSSGITSAPIGIVGFRRTIITPTGKNAQIASVLITADDIFTLYLNGNYVGAPPGVPDIRWVQKFTLDISSASTNTFTVFVNNTFAAAGLVATITIQYSDGSSDVVGTDAGWLTGPFTSVLTFISQPDSALSAAVVLGTMGVAPWGEMFGIHDVLAASAVPTSPFASGTLPPTTQPSSGVHPSSSTAASTRSFTSIGLIVGPIVGGLAFVFTIGFLLLYLRRRRRTQQTRNGALSSEPFDPEGDAGHPTLAQWHTEMASTQTGSISGHLQRGSDPLPSGAGSGRHPDESSEEPPSYYAK</sequence>